<dbReference type="Gene3D" id="3.40.50.2000">
    <property type="entry name" value="Glycogen Phosphorylase B"/>
    <property type="match status" value="2"/>
</dbReference>
<dbReference type="PANTHER" id="PTHR12526">
    <property type="entry name" value="GLYCOSYLTRANSFERASE"/>
    <property type="match status" value="1"/>
</dbReference>
<dbReference type="InterPro" id="IPR028098">
    <property type="entry name" value="Glyco_trans_4-like_N"/>
</dbReference>
<sequence length="373" mass="41082">MKQHILFIIDGLPGGGAERVVLRLSQGLVQAGYDVTLLALSAVRDYEIPDGVDYQVCEDTYHGLFRRQTEIKRRAAKMDTLLSALFACKGIPALVVSNLHKTDRIVVQSRVLAGLNVWFCLHGMYSASYLGNKTGLRRALKQAKIRKVYDGRNIIGVSDAVCRDVCDTVGVKPARCVTIYNPFDVTDIQQQASAENPYQGQDYMIHLGRFHEVKRQDRLLAAFALADLPCKLLLAGQGSPDATQALKMQATDLGLENKVEFIGFQTNPMPLIRGAKAVLLSSDNEGLPTVLIESLMCDTPVVSTHCPGGVSEIMVGELENYLSALTPESLAEKIRLVYESPPVITPAMYQKFEQQTIIQQYCDLIQPVPGKNV</sequence>
<evidence type="ECO:0000313" key="3">
    <source>
        <dbReference type="EMBL" id="OBU10258.1"/>
    </source>
</evidence>
<evidence type="ECO:0000259" key="2">
    <source>
        <dbReference type="Pfam" id="PF13439"/>
    </source>
</evidence>
<reference evidence="3 4" key="1">
    <citation type="submission" date="2016-06" db="EMBL/GenBank/DDBJ databases">
        <authorList>
            <person name="Kjaerup R.B."/>
            <person name="Dalgaard T.S."/>
            <person name="Juul-Madsen H.R."/>
        </authorList>
    </citation>
    <scope>NUCLEOTIDE SEQUENCE [LARGE SCALE GENOMIC DNA]</scope>
    <source>
        <strain evidence="3 4">GCSL-Mp3</strain>
    </source>
</reference>
<dbReference type="Pfam" id="PF00534">
    <property type="entry name" value="Glycos_transf_1"/>
    <property type="match status" value="1"/>
</dbReference>
<feature type="domain" description="Glycosyl transferase family 1" evidence="1">
    <location>
        <begin position="190"/>
        <end position="347"/>
    </location>
</feature>
<name>A0A1B8HLJ4_9GAMM</name>
<dbReference type="EMBL" id="LZEX01000005">
    <property type="protein sequence ID" value="OBU10258.1"/>
    <property type="molecule type" value="Genomic_DNA"/>
</dbReference>
<dbReference type="RefSeq" id="WP_067422233.1">
    <property type="nucleotide sequence ID" value="NZ_LZEX01000005.1"/>
</dbReference>
<dbReference type="CDD" id="cd03811">
    <property type="entry name" value="GT4_GT28_WabH-like"/>
    <property type="match status" value="1"/>
</dbReference>
<keyword evidence="3" id="KW-0808">Transferase</keyword>
<dbReference type="PANTHER" id="PTHR12526:SF638">
    <property type="entry name" value="SPORE COAT PROTEIN SA"/>
    <property type="match status" value="1"/>
</dbReference>
<evidence type="ECO:0000313" key="4">
    <source>
        <dbReference type="Proteomes" id="UP000092247"/>
    </source>
</evidence>
<dbReference type="STRING" id="368603.AYY16_14420"/>
<gene>
    <name evidence="3" type="ORF">AYY17_16885</name>
</gene>
<protein>
    <submittedName>
        <fullName evidence="3">Glycosyl transferase</fullName>
    </submittedName>
</protein>
<proteinExistence type="predicted"/>
<dbReference type="GO" id="GO:1901135">
    <property type="term" value="P:carbohydrate derivative metabolic process"/>
    <property type="evidence" value="ECO:0007669"/>
    <property type="project" value="UniProtKB-ARBA"/>
</dbReference>
<feature type="domain" description="Glycosyltransferase subfamily 4-like N-terminal" evidence="2">
    <location>
        <begin position="15"/>
        <end position="185"/>
    </location>
</feature>
<organism evidence="3 4">
    <name type="scientific">Morganella psychrotolerans</name>
    <dbReference type="NCBI Taxonomy" id="368603"/>
    <lineage>
        <taxon>Bacteria</taxon>
        <taxon>Pseudomonadati</taxon>
        <taxon>Pseudomonadota</taxon>
        <taxon>Gammaproteobacteria</taxon>
        <taxon>Enterobacterales</taxon>
        <taxon>Morganellaceae</taxon>
        <taxon>Morganella</taxon>
    </lineage>
</organism>
<dbReference type="SUPFAM" id="SSF53756">
    <property type="entry name" value="UDP-Glycosyltransferase/glycogen phosphorylase"/>
    <property type="match status" value="1"/>
</dbReference>
<dbReference type="Pfam" id="PF13439">
    <property type="entry name" value="Glyco_transf_4"/>
    <property type="match status" value="1"/>
</dbReference>
<dbReference type="InterPro" id="IPR001296">
    <property type="entry name" value="Glyco_trans_1"/>
</dbReference>
<accession>A0A1B8HLJ4</accession>
<evidence type="ECO:0000259" key="1">
    <source>
        <dbReference type="Pfam" id="PF00534"/>
    </source>
</evidence>
<dbReference type="AlphaFoldDB" id="A0A1B8HLJ4"/>
<dbReference type="Proteomes" id="UP000092247">
    <property type="component" value="Unassembled WGS sequence"/>
</dbReference>
<dbReference type="GO" id="GO:0016757">
    <property type="term" value="F:glycosyltransferase activity"/>
    <property type="evidence" value="ECO:0007669"/>
    <property type="project" value="InterPro"/>
</dbReference>
<comment type="caution">
    <text evidence="3">The sequence shown here is derived from an EMBL/GenBank/DDBJ whole genome shotgun (WGS) entry which is preliminary data.</text>
</comment>